<dbReference type="Proteomes" id="UP000823775">
    <property type="component" value="Unassembled WGS sequence"/>
</dbReference>
<gene>
    <name evidence="2" type="ORF">HAX54_020106</name>
</gene>
<evidence type="ECO:0000313" key="2">
    <source>
        <dbReference type="EMBL" id="MCD9561132.1"/>
    </source>
</evidence>
<reference evidence="2 3" key="1">
    <citation type="journal article" date="2021" name="BMC Genomics">
        <title>Datura genome reveals duplications of psychoactive alkaloid biosynthetic genes and high mutation rate following tissue culture.</title>
        <authorList>
            <person name="Rajewski A."/>
            <person name="Carter-House D."/>
            <person name="Stajich J."/>
            <person name="Litt A."/>
        </authorList>
    </citation>
    <scope>NUCLEOTIDE SEQUENCE [LARGE SCALE GENOMIC DNA]</scope>
    <source>
        <strain evidence="2">AR-01</strain>
    </source>
</reference>
<evidence type="ECO:0000313" key="3">
    <source>
        <dbReference type="Proteomes" id="UP000823775"/>
    </source>
</evidence>
<sequence>MPSPCANPTRDRDPLTTGSRPGLARPKTQLETQDSNSDSRPDPKSHRPPSEIPTPDSRPIPTRRPTRGRHFKGWDQLSSKSGQLRSDPEVIEGLGLDVRSGLGSS</sequence>
<proteinExistence type="predicted"/>
<feature type="region of interest" description="Disordered" evidence="1">
    <location>
        <begin position="1"/>
        <end position="88"/>
    </location>
</feature>
<evidence type="ECO:0000256" key="1">
    <source>
        <dbReference type="SAM" id="MobiDB-lite"/>
    </source>
</evidence>
<keyword evidence="3" id="KW-1185">Reference proteome</keyword>
<feature type="compositionally biased region" description="Basic and acidic residues" evidence="1">
    <location>
        <begin position="37"/>
        <end position="49"/>
    </location>
</feature>
<protein>
    <submittedName>
        <fullName evidence="2">Uncharacterized protein</fullName>
    </submittedName>
</protein>
<accession>A0ABS8USQ4</accession>
<name>A0ABS8USQ4_DATST</name>
<comment type="caution">
    <text evidence="2">The sequence shown here is derived from an EMBL/GenBank/DDBJ whole genome shotgun (WGS) entry which is preliminary data.</text>
</comment>
<dbReference type="EMBL" id="JACEIK010002431">
    <property type="protein sequence ID" value="MCD9561132.1"/>
    <property type="molecule type" value="Genomic_DNA"/>
</dbReference>
<organism evidence="2 3">
    <name type="scientific">Datura stramonium</name>
    <name type="common">Jimsonweed</name>
    <name type="synonym">Common thornapple</name>
    <dbReference type="NCBI Taxonomy" id="4076"/>
    <lineage>
        <taxon>Eukaryota</taxon>
        <taxon>Viridiplantae</taxon>
        <taxon>Streptophyta</taxon>
        <taxon>Embryophyta</taxon>
        <taxon>Tracheophyta</taxon>
        <taxon>Spermatophyta</taxon>
        <taxon>Magnoliopsida</taxon>
        <taxon>eudicotyledons</taxon>
        <taxon>Gunneridae</taxon>
        <taxon>Pentapetalae</taxon>
        <taxon>asterids</taxon>
        <taxon>lamiids</taxon>
        <taxon>Solanales</taxon>
        <taxon>Solanaceae</taxon>
        <taxon>Solanoideae</taxon>
        <taxon>Datureae</taxon>
        <taxon>Datura</taxon>
    </lineage>
</organism>